<dbReference type="InterPro" id="IPR042197">
    <property type="entry name" value="Apaf_helical"/>
</dbReference>
<evidence type="ECO:0000256" key="3">
    <source>
        <dbReference type="ARBA" id="ARBA00022737"/>
    </source>
</evidence>
<feature type="domain" description="TIR" evidence="8">
    <location>
        <begin position="7"/>
        <end position="171"/>
    </location>
</feature>
<dbReference type="Pfam" id="PF01582">
    <property type="entry name" value="TIR"/>
    <property type="match status" value="1"/>
</dbReference>
<dbReference type="GO" id="GO:0061809">
    <property type="term" value="F:NAD+ nucleosidase activity, cyclic ADP-ribose generating"/>
    <property type="evidence" value="ECO:0007669"/>
    <property type="project" value="UniProtKB-EC"/>
</dbReference>
<keyword evidence="5" id="KW-0611">Plant defense</keyword>
<dbReference type="InterPro" id="IPR003593">
    <property type="entry name" value="AAA+_ATPase"/>
</dbReference>
<dbReference type="PRINTS" id="PR00364">
    <property type="entry name" value="DISEASERSIST"/>
</dbReference>
<dbReference type="SMART" id="SM00382">
    <property type="entry name" value="AAA"/>
    <property type="match status" value="1"/>
</dbReference>
<sequence>MASSRNWVFDVFPSFSGEDVRQNFLSHFIKELDRKLISVFKDSEIMKSKSIGPELEKAIRDSRIAVVVFSKNYASSSWCLDELLEIKKCKEELGQLVIPVFYGLDPSHVRKQSGDFGEVFENTCQNRTEEVKNQWKQALTDVANILGYHSRIWENEAKMIEDIANNVLDKLLLTKSKDFEDFVGIEDHIAKMSLLLHMECEEVRMVGIWGSSGIGKTTIARALFSRLNRHFQSSVFIDRAFISKSKEDYSKSNPDDYNMKLNLQRNFLSEILDKKDMKIDHLGALGERLRYHKVLILIDDLDDLVVLDALAGQTQWFGCGSRIIAVTKDKHILRAHEINHVYEVQLPSKNLALEMLCRSAFKKNSPPHGFMELAPKVVECVDSLPLGLNVLGKYLREIDKEDWKDMLLRHQNGIDEGIQKTLQVSYDGLNNKKDKALFRHIACLFNYAGIIDIKQLLADSELDVNIGLKILNDKSLIHISRGFVQMHHLLQEMGKEIVRAQSNEPGEREFLIDSEDICDVLKYNTGTKNVLGISLDIDEIDELQVEDSNVFKGMRNLRFLDIYTKRWMSSEKEERLHLLEGLDYLPPKLRLLRWDSCPMRCMPSKFCRKYLVKLKMEGSKLEKLWEGVAPLTCLTAMNLSGSEYLKEIPDLSMATNLKTLNLSDCSSLVDLPLSIRNLNKLEMLEMSGCTNLRTLPSGINLQSLVSLELRKCSQLNSFPKISTNILFLNLDETAIEEIPSDLRFQNLINLHMEGIKSTNLWERVQPLTPLMTMVSPSLKKLSLSDISSLVELPFSIQNLNQLTDLSITRCTNLETLPTEINLEFLEVLNFNGCSRLKSFPDISANITRLYLNQTCIEEVPRWIEKFSKLRWLHMVKCFKLSCVSLNICKLKHLEVANFTLSKTRFNKASWCNSPSAVSMEADNVHFTSPVPKEDSSSLCVPKLYLKFINCFILGQEALLQNLSVLQGLIFPGEEVPSYFTHQTTGISLTIPLFHISPYQPFLRFRACAVVEVDYSLYRDPYLVIQICFRFRGRLGNSFNSFSQPHIFRAYHQKGSHLFIFDCRIALNKDNVPPATTLTYDQVDIEFRIIEDCSMYMLKGCGIQIFEDHWPSPSKEPENVSPTLGLAGWALPHPSRGNIFKHLTLALNEAKQQFLKGPAHGK</sequence>
<keyword evidence="10" id="KW-1185">Reference proteome</keyword>
<dbReference type="EMBL" id="JBANAX010000152">
    <property type="protein sequence ID" value="KAL1220492.1"/>
    <property type="molecule type" value="Genomic_DNA"/>
</dbReference>
<dbReference type="InterPro" id="IPR044974">
    <property type="entry name" value="Disease_R_plants"/>
</dbReference>
<dbReference type="InterPro" id="IPR035897">
    <property type="entry name" value="Toll_tir_struct_dom_sf"/>
</dbReference>
<evidence type="ECO:0000256" key="1">
    <source>
        <dbReference type="ARBA" id="ARBA00011982"/>
    </source>
</evidence>
<reference evidence="9 10" key="1">
    <citation type="submission" date="2024-04" db="EMBL/GenBank/DDBJ databases">
        <title>Genome assembly C_amara_ONT_v2.</title>
        <authorList>
            <person name="Yant L."/>
            <person name="Moore C."/>
            <person name="Slenker M."/>
        </authorList>
    </citation>
    <scope>NUCLEOTIDE SEQUENCE [LARGE SCALE GENOMIC DNA]</scope>
    <source>
        <tissue evidence="9">Leaf</tissue>
    </source>
</reference>
<organism evidence="9 10">
    <name type="scientific">Cardamine amara subsp. amara</name>
    <dbReference type="NCBI Taxonomy" id="228776"/>
    <lineage>
        <taxon>Eukaryota</taxon>
        <taxon>Viridiplantae</taxon>
        <taxon>Streptophyta</taxon>
        <taxon>Embryophyta</taxon>
        <taxon>Tracheophyta</taxon>
        <taxon>Spermatophyta</taxon>
        <taxon>Magnoliopsida</taxon>
        <taxon>eudicotyledons</taxon>
        <taxon>Gunneridae</taxon>
        <taxon>Pentapetalae</taxon>
        <taxon>rosids</taxon>
        <taxon>malvids</taxon>
        <taxon>Brassicales</taxon>
        <taxon>Brassicaceae</taxon>
        <taxon>Cardamineae</taxon>
        <taxon>Cardamine</taxon>
    </lineage>
</organism>
<evidence type="ECO:0000256" key="4">
    <source>
        <dbReference type="ARBA" id="ARBA00022801"/>
    </source>
</evidence>
<dbReference type="InterPro" id="IPR027417">
    <property type="entry name" value="P-loop_NTPase"/>
</dbReference>
<dbReference type="PANTHER" id="PTHR11017">
    <property type="entry name" value="LEUCINE-RICH REPEAT-CONTAINING PROTEIN"/>
    <property type="match status" value="1"/>
</dbReference>
<comment type="caution">
    <text evidence="9">The sequence shown here is derived from an EMBL/GenBank/DDBJ whole genome shotgun (WGS) entry which is preliminary data.</text>
</comment>
<evidence type="ECO:0000313" key="10">
    <source>
        <dbReference type="Proteomes" id="UP001558713"/>
    </source>
</evidence>
<dbReference type="SUPFAM" id="SSF52058">
    <property type="entry name" value="L domain-like"/>
    <property type="match status" value="2"/>
</dbReference>
<dbReference type="InterPro" id="IPR045344">
    <property type="entry name" value="C-JID"/>
</dbReference>
<evidence type="ECO:0000259" key="8">
    <source>
        <dbReference type="PROSITE" id="PS50104"/>
    </source>
</evidence>
<dbReference type="Pfam" id="PF20160">
    <property type="entry name" value="C-JID"/>
    <property type="match status" value="1"/>
</dbReference>
<evidence type="ECO:0000256" key="7">
    <source>
        <dbReference type="ARBA" id="ARBA00047304"/>
    </source>
</evidence>
<evidence type="ECO:0000313" key="9">
    <source>
        <dbReference type="EMBL" id="KAL1220492.1"/>
    </source>
</evidence>
<gene>
    <name evidence="9" type="ORF">V5N11_000983</name>
</gene>
<dbReference type="InterPro" id="IPR000157">
    <property type="entry name" value="TIR_dom"/>
</dbReference>
<dbReference type="Gene3D" id="3.40.50.300">
    <property type="entry name" value="P-loop containing nucleotide triphosphate hydrolases"/>
    <property type="match status" value="1"/>
</dbReference>
<dbReference type="InterPro" id="IPR036390">
    <property type="entry name" value="WH_DNA-bd_sf"/>
</dbReference>
<evidence type="ECO:0000256" key="6">
    <source>
        <dbReference type="ARBA" id="ARBA00023027"/>
    </source>
</evidence>
<dbReference type="Gene3D" id="3.80.10.10">
    <property type="entry name" value="Ribonuclease Inhibitor"/>
    <property type="match status" value="2"/>
</dbReference>
<dbReference type="PROSITE" id="PS50104">
    <property type="entry name" value="TIR"/>
    <property type="match status" value="1"/>
</dbReference>
<evidence type="ECO:0000256" key="5">
    <source>
        <dbReference type="ARBA" id="ARBA00022821"/>
    </source>
</evidence>
<dbReference type="Pfam" id="PF07725">
    <property type="entry name" value="LRR_3"/>
    <property type="match status" value="1"/>
</dbReference>
<evidence type="ECO:0000256" key="2">
    <source>
        <dbReference type="ARBA" id="ARBA00022614"/>
    </source>
</evidence>
<keyword evidence="3" id="KW-0677">Repeat</keyword>
<dbReference type="InterPro" id="IPR011713">
    <property type="entry name" value="Leu-rich_rpt_3"/>
</dbReference>
<dbReference type="Gene3D" id="3.40.50.10140">
    <property type="entry name" value="Toll/interleukin-1 receptor homology (TIR) domain"/>
    <property type="match status" value="1"/>
</dbReference>
<dbReference type="SMART" id="SM00255">
    <property type="entry name" value="TIR"/>
    <property type="match status" value="1"/>
</dbReference>
<dbReference type="InterPro" id="IPR058192">
    <property type="entry name" value="WHD_ROQ1-like"/>
</dbReference>
<dbReference type="FunFam" id="3.80.10.10:FF:000386">
    <property type="entry name" value="Disease resistance protein RPS4"/>
    <property type="match status" value="1"/>
</dbReference>
<name>A0ABD1BTH8_CARAN</name>
<dbReference type="GO" id="GO:0006952">
    <property type="term" value="P:defense response"/>
    <property type="evidence" value="ECO:0007669"/>
    <property type="project" value="UniProtKB-KW"/>
</dbReference>
<dbReference type="SUPFAM" id="SSF46785">
    <property type="entry name" value="Winged helix' DNA-binding domain"/>
    <property type="match status" value="1"/>
</dbReference>
<protein>
    <recommendedName>
        <fullName evidence="1">ADP-ribosyl cyclase/cyclic ADP-ribose hydrolase</fullName>
        <ecNumber evidence="1">3.2.2.6</ecNumber>
    </recommendedName>
</protein>
<dbReference type="FunFam" id="1.10.8.430:FF:000002">
    <property type="entry name" value="Disease resistance protein (TIR-NBS-LRR class)"/>
    <property type="match status" value="1"/>
</dbReference>
<dbReference type="AlphaFoldDB" id="A0ABD1BTH8"/>
<keyword evidence="6" id="KW-0520">NAD</keyword>
<dbReference type="Gene3D" id="1.10.8.430">
    <property type="entry name" value="Helical domain of apoptotic protease-activating factors"/>
    <property type="match status" value="1"/>
</dbReference>
<dbReference type="EC" id="3.2.2.6" evidence="1"/>
<comment type="catalytic activity">
    <reaction evidence="7">
        <text>NAD(+) + H2O = ADP-D-ribose + nicotinamide + H(+)</text>
        <dbReference type="Rhea" id="RHEA:16301"/>
        <dbReference type="ChEBI" id="CHEBI:15377"/>
        <dbReference type="ChEBI" id="CHEBI:15378"/>
        <dbReference type="ChEBI" id="CHEBI:17154"/>
        <dbReference type="ChEBI" id="CHEBI:57540"/>
        <dbReference type="ChEBI" id="CHEBI:57967"/>
        <dbReference type="EC" id="3.2.2.6"/>
    </reaction>
    <physiologicalReaction direction="left-to-right" evidence="7">
        <dbReference type="Rhea" id="RHEA:16302"/>
    </physiologicalReaction>
</comment>
<dbReference type="Pfam" id="PF23282">
    <property type="entry name" value="WHD_ROQ1"/>
    <property type="match status" value="1"/>
</dbReference>
<dbReference type="Pfam" id="PF00931">
    <property type="entry name" value="NB-ARC"/>
    <property type="match status" value="1"/>
</dbReference>
<dbReference type="SUPFAM" id="SSF52540">
    <property type="entry name" value="P-loop containing nucleoside triphosphate hydrolases"/>
    <property type="match status" value="1"/>
</dbReference>
<dbReference type="SUPFAM" id="SSF52200">
    <property type="entry name" value="Toll/Interleukin receptor TIR domain"/>
    <property type="match status" value="1"/>
</dbReference>
<proteinExistence type="predicted"/>
<dbReference type="FunFam" id="3.40.50.10140:FF:000007">
    <property type="entry name" value="Disease resistance protein (TIR-NBS-LRR class)"/>
    <property type="match status" value="1"/>
</dbReference>
<accession>A0ABD1BTH8</accession>
<dbReference type="InterPro" id="IPR032675">
    <property type="entry name" value="LRR_dom_sf"/>
</dbReference>
<keyword evidence="4" id="KW-0378">Hydrolase</keyword>
<dbReference type="InterPro" id="IPR002182">
    <property type="entry name" value="NB-ARC"/>
</dbReference>
<dbReference type="Proteomes" id="UP001558713">
    <property type="component" value="Unassembled WGS sequence"/>
</dbReference>
<dbReference type="FunFam" id="3.40.50.300:FF:001002">
    <property type="entry name" value="Disease resistance protein (TIR-NBS-LRR class)"/>
    <property type="match status" value="1"/>
</dbReference>
<dbReference type="PANTHER" id="PTHR11017:SF520">
    <property type="entry name" value="ADP-RIBOSYL CYCLASE_CYCLIC ADP-RIBOSE HYDROLASE"/>
    <property type="match status" value="1"/>
</dbReference>
<keyword evidence="2" id="KW-0433">Leucine-rich repeat</keyword>